<name>A0AAW3A5B5_9TRYP</name>
<evidence type="ECO:0000256" key="1">
    <source>
        <dbReference type="SAM" id="MobiDB-lite"/>
    </source>
</evidence>
<feature type="compositionally biased region" description="Basic and acidic residues" evidence="1">
    <location>
        <begin position="1881"/>
        <end position="1892"/>
    </location>
</feature>
<reference evidence="2 3" key="1">
    <citation type="submission" date="2024-02" db="EMBL/GenBank/DDBJ databases">
        <title>FIRST GENOME SEQUENCES OF Leishmania (Viannia) shawi, Leishmania (Viannia) lindenbergi AND Leishmania (Viannia) utingensis.</title>
        <authorList>
            <person name="Resadore F."/>
            <person name="Custodio M.G.F."/>
            <person name="Boite M.C."/>
            <person name="Cupolillo E."/>
            <person name="Ferreira G.E.M."/>
        </authorList>
    </citation>
    <scope>NUCLEOTIDE SEQUENCE [LARGE SCALE GENOMIC DNA]</scope>
    <source>
        <strain evidence="2 3">MHOM/BR/1966/M15733</strain>
    </source>
</reference>
<evidence type="ECO:0000313" key="2">
    <source>
        <dbReference type="EMBL" id="KAL0498070.1"/>
    </source>
</evidence>
<feature type="compositionally biased region" description="Polar residues" evidence="1">
    <location>
        <begin position="177"/>
        <end position="204"/>
    </location>
</feature>
<dbReference type="Proteomes" id="UP001500131">
    <property type="component" value="Unassembled WGS sequence"/>
</dbReference>
<protein>
    <submittedName>
        <fullName evidence="2">Uncharacterized protein</fullName>
    </submittedName>
</protein>
<feature type="compositionally biased region" description="Polar residues" evidence="1">
    <location>
        <begin position="154"/>
        <end position="170"/>
    </location>
</feature>
<feature type="region of interest" description="Disordered" evidence="1">
    <location>
        <begin position="1442"/>
        <end position="1461"/>
    </location>
</feature>
<proteinExistence type="predicted"/>
<evidence type="ECO:0000313" key="3">
    <source>
        <dbReference type="Proteomes" id="UP001500131"/>
    </source>
</evidence>
<feature type="region of interest" description="Disordered" evidence="1">
    <location>
        <begin position="1798"/>
        <end position="1898"/>
    </location>
</feature>
<feature type="compositionally biased region" description="Polar residues" evidence="1">
    <location>
        <begin position="1850"/>
        <end position="1861"/>
    </location>
</feature>
<gene>
    <name evidence="2" type="ORF">Q4I31_006381</name>
</gene>
<feature type="region of interest" description="Disordered" evidence="1">
    <location>
        <begin position="592"/>
        <end position="618"/>
    </location>
</feature>
<organism evidence="2 3">
    <name type="scientific">Leishmania lindenbergi</name>
    <dbReference type="NCBI Taxonomy" id="651832"/>
    <lineage>
        <taxon>Eukaryota</taxon>
        <taxon>Discoba</taxon>
        <taxon>Euglenozoa</taxon>
        <taxon>Kinetoplastea</taxon>
        <taxon>Metakinetoplastina</taxon>
        <taxon>Trypanosomatida</taxon>
        <taxon>Trypanosomatidae</taxon>
        <taxon>Leishmaniinae</taxon>
        <taxon>Leishmania</taxon>
    </lineage>
</organism>
<feature type="region of interest" description="Disordered" evidence="1">
    <location>
        <begin position="984"/>
        <end position="1005"/>
    </location>
</feature>
<feature type="compositionally biased region" description="Polar residues" evidence="1">
    <location>
        <begin position="1833"/>
        <end position="1843"/>
    </location>
</feature>
<feature type="compositionally biased region" description="Polar residues" evidence="1">
    <location>
        <begin position="984"/>
        <end position="1003"/>
    </location>
</feature>
<feature type="compositionally biased region" description="Basic and acidic residues" evidence="1">
    <location>
        <begin position="1811"/>
        <end position="1832"/>
    </location>
</feature>
<feature type="region of interest" description="Disordered" evidence="1">
    <location>
        <begin position="124"/>
        <end position="226"/>
    </location>
</feature>
<feature type="compositionally biased region" description="Basic residues" evidence="1">
    <location>
        <begin position="603"/>
        <end position="613"/>
    </location>
</feature>
<accession>A0AAW3A5B5</accession>
<comment type="caution">
    <text evidence="2">The sequence shown here is derived from an EMBL/GenBank/DDBJ whole genome shotgun (WGS) entry which is preliminary data.</text>
</comment>
<keyword evidence="3" id="KW-1185">Reference proteome</keyword>
<feature type="region of interest" description="Disordered" evidence="1">
    <location>
        <begin position="1978"/>
        <end position="2013"/>
    </location>
</feature>
<sequence length="2013" mass="214733">MSSAARQAHPVDVEASEGATSFLRAKNLPEAISLTNTPGKVCSSEVSAAEDASARSCVSEVSLMSPSRISSEVYTSSHHTESCQRSSSSEAQAGVMPEALHEMCIIGSARNGKDLPATLHTPTAKLKTQKHGKPLAVKLHPPPSAAAERPTLPPSSHTSEKVQPTFSSFNPLRKDSAQPSSDLFSLQIPSSHTQKSKTPSSEQLPPTHPKIAGAPKTPQDRAQRGMSSVAYSNVHLSVLADLLEKKVFSEEDVLLELEAIRKRSLLTSTPFNRRLLPILAWYLLRDKFGEEAATQYVFLLTSPAGVPRSDGAVNTTLTIASFLPRVNKIRRVRREAKEGNRKKPMHHYAITPPACPTETAKLCDVKGAHHQRQRLRRMPAFDALEDASDIPTASPTDRFSLKSPITRSSPCLRSVSPLQYGRLRVYTRAHAAVDRQAAKAEDRPVVDVIMDAADPQARAKNAFEIVQAEASSVVEEPSVFHGFGHQSPAARGTATKLTSKRCSPIPPASAHPTGALAEATARSRHGLQVHGSQGCEMLGVTPSAGVFSWIARATDSEECLSLFYRERVEGVGQECMPSASAFWQAITPPHASAGGKASGRRCLPAKHSQHRHLDRSASPADVMGAVTPCLSSILAVRDYDASAQQSGLASETVNAPDLSTITSATTSSHSCVEYSHGVAGDRKCYNAELDVILEDAPSQALTSATAYSALNDLHESPVGDDDAEIAAGTAHCPAISSPLQGRSVAETSPPCAPEVTDTSRYQREQRSYSYMNGAENSMSRTVKATEHYSMLLNTSTAAHRPACLLRSHSADVRENSNTKLPGMAQAFQPQSTIEKKHGYSSLLESHIDTVATRSTERIATERRDSDSHTVAEYSAFICAEASAMEPSTSGAVQPQDIKTSETWRSDTSATTAAAVSIVEPSANMVHSTQQSTCGILNTPTTSRSRMPCSDFHSSRRVERKAQLCGRPATESPLDDTPVYSISFSRTNTHHSSPSTRINGSSYAASAPGGESGFGNLLRTNVEASALGSGDDLRGFLAESFPSIAFPGASVHQNSVLPGGTSTNAEGSCAYQNIRCSNFIQHSANQHGQRKTHLRTSASLPPTASATTLLRESPYHRPASSDANVRRSLSDALAAPFGDSFSMHNLRAKDNDTSQTIHSHHPPPPHSTTAPAMENFGSLVEHHSVHLRGGYGSVMEGDSAVAPDASLASRSAGGYGSVMEGDSAVAPDASLASRSAGGYGSVMEGDSAVAPDASLAARSAGGYGSVMEGDSAVAPDASLAARSAGGYGSVMEGDSAVAPDASLAARSAGGYGSVMEGDSGFPLCSQTGISAIPSALTATTIDEAASRMCTALWRCGRGDAETLSSSMDPAELTEALQRLGEGQGSCVKDNSACTFGEVGCYCGTERRRTCTMAATTQAPRPLQPAPPLEANSRGQAFDRFAMRSSPSEKGAVSESRSTAPPVSVPLQTMLNTAVKYQCHQRTSCVSSAEILGQRSRTPVRVEGGLTLRVFPSPARCAEKVSTKQAPQHLSAASKLGTVTVAPAKSASPGRCKERDASHTESFLERNGFRSHVTILTDPRSSTDLSVHNIPDICLARGDKSIEQLCEHEYLDYEVSGHHRVDFPMIAPVSILQNSSGNSRLHDTKTSEVARPPAAAAAPCRIKACGGETVWGMETAGDSVATGCISPFPLPPDATVVNPTAGALSDESLRMPRNMTTMLFGDANQSGRLSFMQAVHGETSTARDSEEVDKPEVSLGVCATRKNLPTRLVHSWLDASHVIDNHRTFGPDASAAATRMRLSNADHSRSVGVSHSENTEKDVTAVDEMPMDRSDESSKNATSAGSETGKSGVLVSPSTDPKNTQPAANMPGCRFAHRPSLHPYSCTRDDHNSSVRREQRPRRHTILDVPGVPYVASPDISLHTDMREAQRKEKERELFAMRWAQRGLMWQRQENEAQRYEEYQARFGAGERVSGCPRMKKLSLQGAPILQRPGPLNGPRSPMPMRPRSLGYSPQRRHN</sequence>
<dbReference type="EMBL" id="JBAMZK010000033">
    <property type="protein sequence ID" value="KAL0498070.1"/>
    <property type="molecule type" value="Genomic_DNA"/>
</dbReference>